<sequence length="117" mass="13782">MQIDCFYENKVATCNSTSSKNHVSNMMFCFKALHESSHSILRIPVLASKNKAILPRFLPSKWYYPKPFLSYAEALCESVVHCFFHFDIHSFYSNVAENYFFERTPRITKGYIFLFIE</sequence>
<protein>
    <submittedName>
        <fullName evidence="1">Uncharacterized protein</fullName>
    </submittedName>
</protein>
<dbReference type="EMBL" id="GL379786">
    <property type="protein sequence ID" value="EGT30532.1"/>
    <property type="molecule type" value="Genomic_DNA"/>
</dbReference>
<evidence type="ECO:0000313" key="1">
    <source>
        <dbReference type="EMBL" id="EGT30532.1"/>
    </source>
</evidence>
<accession>G0M854</accession>
<keyword evidence="2" id="KW-1185">Reference proteome</keyword>
<evidence type="ECO:0000313" key="2">
    <source>
        <dbReference type="Proteomes" id="UP000008068"/>
    </source>
</evidence>
<dbReference type="Proteomes" id="UP000008068">
    <property type="component" value="Unassembled WGS sequence"/>
</dbReference>
<organism evidence="2">
    <name type="scientific">Caenorhabditis brenneri</name>
    <name type="common">Nematode worm</name>
    <dbReference type="NCBI Taxonomy" id="135651"/>
    <lineage>
        <taxon>Eukaryota</taxon>
        <taxon>Metazoa</taxon>
        <taxon>Ecdysozoa</taxon>
        <taxon>Nematoda</taxon>
        <taxon>Chromadorea</taxon>
        <taxon>Rhabditida</taxon>
        <taxon>Rhabditina</taxon>
        <taxon>Rhabditomorpha</taxon>
        <taxon>Rhabditoidea</taxon>
        <taxon>Rhabditidae</taxon>
        <taxon>Peloderinae</taxon>
        <taxon>Caenorhabditis</taxon>
    </lineage>
</organism>
<dbReference type="AlphaFoldDB" id="G0M854"/>
<proteinExistence type="predicted"/>
<dbReference type="InParanoid" id="G0M854"/>
<reference evidence="2" key="1">
    <citation type="submission" date="2011-07" db="EMBL/GenBank/DDBJ databases">
        <authorList>
            <consortium name="Caenorhabditis brenneri Sequencing and Analysis Consortium"/>
            <person name="Wilson R.K."/>
        </authorList>
    </citation>
    <scope>NUCLEOTIDE SEQUENCE [LARGE SCALE GENOMIC DNA]</scope>
    <source>
        <strain evidence="2">PB2801</strain>
    </source>
</reference>
<dbReference type="HOGENOM" id="CLU_2086916_0_0_1"/>
<gene>
    <name evidence="1" type="ORF">CAEBREN_25156</name>
</gene>
<name>G0M854_CAEBE</name>